<feature type="non-terminal residue" evidence="1">
    <location>
        <position position="1"/>
    </location>
</feature>
<organism evidence="1 2">
    <name type="scientific">Trifolium medium</name>
    <dbReference type="NCBI Taxonomy" id="97028"/>
    <lineage>
        <taxon>Eukaryota</taxon>
        <taxon>Viridiplantae</taxon>
        <taxon>Streptophyta</taxon>
        <taxon>Embryophyta</taxon>
        <taxon>Tracheophyta</taxon>
        <taxon>Spermatophyta</taxon>
        <taxon>Magnoliopsida</taxon>
        <taxon>eudicotyledons</taxon>
        <taxon>Gunneridae</taxon>
        <taxon>Pentapetalae</taxon>
        <taxon>rosids</taxon>
        <taxon>fabids</taxon>
        <taxon>Fabales</taxon>
        <taxon>Fabaceae</taxon>
        <taxon>Papilionoideae</taxon>
        <taxon>50 kb inversion clade</taxon>
        <taxon>NPAAA clade</taxon>
        <taxon>Hologalegina</taxon>
        <taxon>IRL clade</taxon>
        <taxon>Trifolieae</taxon>
        <taxon>Trifolium</taxon>
    </lineage>
</organism>
<dbReference type="AlphaFoldDB" id="A0A392TE62"/>
<proteinExistence type="predicted"/>
<protein>
    <submittedName>
        <fullName evidence="1">Uncharacterized protein</fullName>
    </submittedName>
</protein>
<evidence type="ECO:0000313" key="2">
    <source>
        <dbReference type="Proteomes" id="UP000265520"/>
    </source>
</evidence>
<dbReference type="Proteomes" id="UP000265520">
    <property type="component" value="Unassembled WGS sequence"/>
</dbReference>
<accession>A0A392TE62</accession>
<comment type="caution">
    <text evidence="1">The sequence shown here is derived from an EMBL/GenBank/DDBJ whole genome shotgun (WGS) entry which is preliminary data.</text>
</comment>
<evidence type="ECO:0000313" key="1">
    <source>
        <dbReference type="EMBL" id="MCI58687.1"/>
    </source>
</evidence>
<keyword evidence="2" id="KW-1185">Reference proteome</keyword>
<name>A0A392TE62_9FABA</name>
<sequence>ARSAKPGEYWRATAEHFHPPGENQRESRYQPLGLAQRQLKNIHVRLCSL</sequence>
<reference evidence="1 2" key="1">
    <citation type="journal article" date="2018" name="Front. Plant Sci.">
        <title>Red Clover (Trifolium pratense) and Zigzag Clover (T. medium) - A Picture of Genomic Similarities and Differences.</title>
        <authorList>
            <person name="Dluhosova J."/>
            <person name="Istvanek J."/>
            <person name="Nedelnik J."/>
            <person name="Repkova J."/>
        </authorList>
    </citation>
    <scope>NUCLEOTIDE SEQUENCE [LARGE SCALE GENOMIC DNA]</scope>
    <source>
        <strain evidence="2">cv. 10/8</strain>
        <tissue evidence="1">Leaf</tissue>
    </source>
</reference>
<dbReference type="EMBL" id="LXQA010550229">
    <property type="protein sequence ID" value="MCI58687.1"/>
    <property type="molecule type" value="Genomic_DNA"/>
</dbReference>